<dbReference type="AlphaFoldDB" id="A0A815HTD6"/>
<sequence>MGDNSQEIVTLEYNLPTVIIDGNNGVKNGTVVNDESKTDSHDGNDNSNVNREKTFNAKVGDCKNGLSLSMREKSMISCPHTSTIINVLKHESARKKAGIYCKFHTRCRQYFKIDISSGVEKIGFSC</sequence>
<dbReference type="OrthoDB" id="2499658at2759"/>
<organism evidence="2 4">
    <name type="scientific">Didymodactylos carnosus</name>
    <dbReference type="NCBI Taxonomy" id="1234261"/>
    <lineage>
        <taxon>Eukaryota</taxon>
        <taxon>Metazoa</taxon>
        <taxon>Spiralia</taxon>
        <taxon>Gnathifera</taxon>
        <taxon>Rotifera</taxon>
        <taxon>Eurotatoria</taxon>
        <taxon>Bdelloidea</taxon>
        <taxon>Philodinida</taxon>
        <taxon>Philodinidae</taxon>
        <taxon>Didymodactylos</taxon>
    </lineage>
</organism>
<dbReference type="EMBL" id="CAJNOQ010015090">
    <property type="protein sequence ID" value="CAF1354830.1"/>
    <property type="molecule type" value="Genomic_DNA"/>
</dbReference>
<protein>
    <submittedName>
        <fullName evidence="2">Uncharacterized protein</fullName>
    </submittedName>
</protein>
<evidence type="ECO:0000313" key="3">
    <source>
        <dbReference type="EMBL" id="CAF4227784.1"/>
    </source>
</evidence>
<dbReference type="Proteomes" id="UP000681722">
    <property type="component" value="Unassembled WGS sequence"/>
</dbReference>
<feature type="region of interest" description="Disordered" evidence="1">
    <location>
        <begin position="30"/>
        <end position="51"/>
    </location>
</feature>
<proteinExistence type="predicted"/>
<evidence type="ECO:0000313" key="2">
    <source>
        <dbReference type="EMBL" id="CAF1354830.1"/>
    </source>
</evidence>
<dbReference type="EMBL" id="CAJOBC010066430">
    <property type="protein sequence ID" value="CAF4227784.1"/>
    <property type="molecule type" value="Genomic_DNA"/>
</dbReference>
<feature type="compositionally biased region" description="Basic and acidic residues" evidence="1">
    <location>
        <begin position="34"/>
        <end position="51"/>
    </location>
</feature>
<reference evidence="2" key="1">
    <citation type="submission" date="2021-02" db="EMBL/GenBank/DDBJ databases">
        <authorList>
            <person name="Nowell W R."/>
        </authorList>
    </citation>
    <scope>NUCLEOTIDE SEQUENCE</scope>
</reference>
<dbReference type="Proteomes" id="UP000663829">
    <property type="component" value="Unassembled WGS sequence"/>
</dbReference>
<accession>A0A815HTD6</accession>
<name>A0A815HTD6_9BILA</name>
<evidence type="ECO:0000256" key="1">
    <source>
        <dbReference type="SAM" id="MobiDB-lite"/>
    </source>
</evidence>
<comment type="caution">
    <text evidence="2">The sequence shown here is derived from an EMBL/GenBank/DDBJ whole genome shotgun (WGS) entry which is preliminary data.</text>
</comment>
<keyword evidence="4" id="KW-1185">Reference proteome</keyword>
<evidence type="ECO:0000313" key="4">
    <source>
        <dbReference type="Proteomes" id="UP000663829"/>
    </source>
</evidence>
<gene>
    <name evidence="2" type="ORF">GPM918_LOCUS31093</name>
    <name evidence="3" type="ORF">SRO942_LOCUS31727</name>
</gene>